<dbReference type="OrthoDB" id="3805675at2"/>
<dbReference type="RefSeq" id="WP_075132993.1">
    <property type="nucleotide sequence ID" value="NZ_MSIF01000004.1"/>
</dbReference>
<dbReference type="EMBL" id="MSIF01000004">
    <property type="protein sequence ID" value="OLF11759.1"/>
    <property type="molecule type" value="Genomic_DNA"/>
</dbReference>
<dbReference type="AlphaFoldDB" id="A0A7Z1B0C9"/>
<evidence type="ECO:0000313" key="2">
    <source>
        <dbReference type="Proteomes" id="UP000185696"/>
    </source>
</evidence>
<gene>
    <name evidence="1" type="ORF">BLA60_11490</name>
</gene>
<sequence length="322" mass="36317">MNFSVTDLVAELKNLRKGRGIQAPHIVDRIGPAMRAVCAITENDDAASVRQKVAARLRDLSAKLPPDLQIGVTAAFGLDDTLHTPFYKDRLRWAEDELERNTRTVRRRIDEAIVQLAELAVHRMAANGLPGQHSASSRWYNADIRQVLVLDQGSAHAMEQRRIVADEDGVSELDLALTVPTPDAVPGDRPTEVTIDVLYGGRLLERRMESTERIGYRLALPRPLRLGDEHEFALRALPRRELAPHYVCLPRHRCDRCEVRVRFDLDRRPTRLERLDGVYQRDIVDPRGDAQPVGLDACGEVAERFTNLTPGLAYGLRWTFGD</sequence>
<proteinExistence type="predicted"/>
<accession>A0A7Z1B0C9</accession>
<reference evidence="1 2" key="1">
    <citation type="submission" date="2016-12" db="EMBL/GenBank/DDBJ databases">
        <title>The draft genome sequence of Actinophytocola xinjiangensis.</title>
        <authorList>
            <person name="Wang W."/>
            <person name="Yuan L."/>
        </authorList>
    </citation>
    <scope>NUCLEOTIDE SEQUENCE [LARGE SCALE GENOMIC DNA]</scope>
    <source>
        <strain evidence="1 2">CGMCC 4.4663</strain>
    </source>
</reference>
<dbReference type="Proteomes" id="UP000185696">
    <property type="component" value="Unassembled WGS sequence"/>
</dbReference>
<keyword evidence="2" id="KW-1185">Reference proteome</keyword>
<protein>
    <submittedName>
        <fullName evidence="1">Uncharacterized protein</fullName>
    </submittedName>
</protein>
<comment type="caution">
    <text evidence="1">The sequence shown here is derived from an EMBL/GenBank/DDBJ whole genome shotgun (WGS) entry which is preliminary data.</text>
</comment>
<evidence type="ECO:0000313" key="1">
    <source>
        <dbReference type="EMBL" id="OLF11759.1"/>
    </source>
</evidence>
<organism evidence="1 2">
    <name type="scientific">Actinophytocola xinjiangensis</name>
    <dbReference type="NCBI Taxonomy" id="485602"/>
    <lineage>
        <taxon>Bacteria</taxon>
        <taxon>Bacillati</taxon>
        <taxon>Actinomycetota</taxon>
        <taxon>Actinomycetes</taxon>
        <taxon>Pseudonocardiales</taxon>
        <taxon>Pseudonocardiaceae</taxon>
    </lineage>
</organism>
<name>A0A7Z1B0C9_9PSEU</name>